<name>A0A396SIW9_9BACL</name>
<dbReference type="PANTHER" id="PTHR42953:SF8">
    <property type="entry name" value="ZINT DOMAIN-CONTAINING PROTEIN"/>
    <property type="match status" value="1"/>
</dbReference>
<dbReference type="EMBL" id="QWEI01000011">
    <property type="protein sequence ID" value="RHW33273.1"/>
    <property type="molecule type" value="Genomic_DNA"/>
</dbReference>
<keyword evidence="2 5" id="KW-0732">Signal</keyword>
<evidence type="ECO:0000256" key="4">
    <source>
        <dbReference type="SAM" id="MobiDB-lite"/>
    </source>
</evidence>
<dbReference type="AlphaFoldDB" id="A0A396SIW9"/>
<reference evidence="6 7" key="1">
    <citation type="submission" date="2018-08" db="EMBL/GenBank/DDBJ databases">
        <title>Lysinibacillus sp. YLB-03 draft genome sequence.</title>
        <authorList>
            <person name="Yu L."/>
        </authorList>
    </citation>
    <scope>NUCLEOTIDE SEQUENCE [LARGE SCALE GENOMIC DNA]</scope>
    <source>
        <strain evidence="6 7">YLB-03</strain>
    </source>
</reference>
<dbReference type="PROSITE" id="PS51257">
    <property type="entry name" value="PROKAR_LIPOPROTEIN"/>
    <property type="match status" value="1"/>
</dbReference>
<feature type="signal peptide" evidence="5">
    <location>
        <begin position="1"/>
        <end position="22"/>
    </location>
</feature>
<dbReference type="Pfam" id="PF01297">
    <property type="entry name" value="ZnuA"/>
    <property type="match status" value="1"/>
</dbReference>
<comment type="similarity">
    <text evidence="3">Belongs to the bacterial solute-binding protein 9 family.</text>
</comment>
<comment type="caution">
    <text evidence="6">The sequence shown here is derived from an EMBL/GenBank/DDBJ whole genome shotgun (WGS) entry which is preliminary data.</text>
</comment>
<dbReference type="Gene3D" id="3.40.50.1980">
    <property type="entry name" value="Nitrogenase molybdenum iron protein domain"/>
    <property type="match status" value="2"/>
</dbReference>
<sequence>MILLKKIPFFLLFAALALLLTACSGTTPDNETTEDNSNKIDVYTTVYPLSYFAQRIGGEHVNVSSIYPPGTNEHSFEPTQQDMMKLADADLFFYIGLGLEGFVENAKNTLQNENVKLVATADRISDEQLAASAEEHGHEDEATEHEDESETNTEEEGHEGHNHGDIDPHVWLSPILAQDLALAIKEELAAALPEQEQVFNENYKQLVSELNALDQQFEKMASEAPTKTFFVSHASFGYIADEYGLEQVAIAGINSQDEPSQKELTEIVDQAEALQVSYILFEQNVSSKLSSIIQNEVGAQALELHNLSVLTEEDIQNEETYFSLMEKNLATLKQALTK</sequence>
<evidence type="ECO:0000256" key="2">
    <source>
        <dbReference type="ARBA" id="ARBA00022729"/>
    </source>
</evidence>
<dbReference type="PRINTS" id="PR00690">
    <property type="entry name" value="ADHESNFAMILY"/>
</dbReference>
<dbReference type="SUPFAM" id="SSF53807">
    <property type="entry name" value="Helical backbone' metal receptor"/>
    <property type="match status" value="1"/>
</dbReference>
<dbReference type="PRINTS" id="PR00691">
    <property type="entry name" value="ADHESINB"/>
</dbReference>
<dbReference type="GO" id="GO:0046872">
    <property type="term" value="F:metal ion binding"/>
    <property type="evidence" value="ECO:0007669"/>
    <property type="project" value="InterPro"/>
</dbReference>
<dbReference type="GO" id="GO:0030001">
    <property type="term" value="P:metal ion transport"/>
    <property type="evidence" value="ECO:0007669"/>
    <property type="project" value="InterPro"/>
</dbReference>
<dbReference type="InterPro" id="IPR050492">
    <property type="entry name" value="Bact_metal-bind_prot9"/>
</dbReference>
<proteinExistence type="inferred from homology"/>
<keyword evidence="1 3" id="KW-0813">Transport</keyword>
<protein>
    <submittedName>
        <fullName evidence="6">Adhesin</fullName>
    </submittedName>
</protein>
<organism evidence="6 7">
    <name type="scientific">Ureibacillus yapensis</name>
    <dbReference type="NCBI Taxonomy" id="2304605"/>
    <lineage>
        <taxon>Bacteria</taxon>
        <taxon>Bacillati</taxon>
        <taxon>Bacillota</taxon>
        <taxon>Bacilli</taxon>
        <taxon>Bacillales</taxon>
        <taxon>Caryophanaceae</taxon>
        <taxon>Ureibacillus</taxon>
    </lineage>
</organism>
<dbReference type="InterPro" id="IPR006127">
    <property type="entry name" value="ZnuA-like"/>
</dbReference>
<evidence type="ECO:0000256" key="5">
    <source>
        <dbReference type="SAM" id="SignalP"/>
    </source>
</evidence>
<evidence type="ECO:0000256" key="3">
    <source>
        <dbReference type="RuleBase" id="RU003512"/>
    </source>
</evidence>
<accession>A0A396SIW9</accession>
<evidence type="ECO:0000313" key="7">
    <source>
        <dbReference type="Proteomes" id="UP000265692"/>
    </source>
</evidence>
<evidence type="ECO:0000256" key="1">
    <source>
        <dbReference type="ARBA" id="ARBA00022448"/>
    </source>
</evidence>
<gene>
    <name evidence="6" type="ORF">D1B33_16165</name>
</gene>
<feature type="region of interest" description="Disordered" evidence="4">
    <location>
        <begin position="130"/>
        <end position="166"/>
    </location>
</feature>
<feature type="compositionally biased region" description="Acidic residues" evidence="4">
    <location>
        <begin position="141"/>
        <end position="157"/>
    </location>
</feature>
<keyword evidence="7" id="KW-1185">Reference proteome</keyword>
<dbReference type="Proteomes" id="UP000265692">
    <property type="component" value="Unassembled WGS sequence"/>
</dbReference>
<evidence type="ECO:0000313" key="6">
    <source>
        <dbReference type="EMBL" id="RHW33273.1"/>
    </source>
</evidence>
<feature type="chain" id="PRO_5039376915" evidence="5">
    <location>
        <begin position="23"/>
        <end position="338"/>
    </location>
</feature>
<dbReference type="OrthoDB" id="9810636at2"/>
<dbReference type="GO" id="GO:0007155">
    <property type="term" value="P:cell adhesion"/>
    <property type="evidence" value="ECO:0007669"/>
    <property type="project" value="InterPro"/>
</dbReference>
<dbReference type="PANTHER" id="PTHR42953">
    <property type="entry name" value="HIGH-AFFINITY ZINC UPTAKE SYSTEM PROTEIN ZNUA-RELATED"/>
    <property type="match status" value="1"/>
</dbReference>
<dbReference type="InterPro" id="IPR006129">
    <property type="entry name" value="AdhesinB"/>
</dbReference>
<dbReference type="InterPro" id="IPR006128">
    <property type="entry name" value="Lipoprotein_PsaA-like"/>
</dbReference>